<proteinExistence type="predicted"/>
<sequence>MEMNRINVGDSALSGVWDSLNRIQELGVHKRLMALSSSLNVKLFNEIDHIKEGISDSLALMVNLMHRIYLAQLKINLEK</sequence>
<evidence type="ECO:0000313" key="2">
    <source>
        <dbReference type="Proteomes" id="UP000188605"/>
    </source>
</evidence>
<accession>A0ACC8XDZ3</accession>
<dbReference type="EMBL" id="LJDB01000041">
    <property type="protein sequence ID" value="ONI41156.1"/>
    <property type="molecule type" value="Genomic_DNA"/>
</dbReference>
<organism evidence="1 2">
    <name type="scientific">Candidatus Epulonipiscium fishelsonii</name>
    <dbReference type="NCBI Taxonomy" id="77094"/>
    <lineage>
        <taxon>Bacteria</taxon>
        <taxon>Bacillati</taxon>
        <taxon>Bacillota</taxon>
        <taxon>Clostridia</taxon>
        <taxon>Lachnospirales</taxon>
        <taxon>Lachnospiraceae</taxon>
        <taxon>Candidatus Epulonipiscium</taxon>
    </lineage>
</organism>
<dbReference type="Proteomes" id="UP000188605">
    <property type="component" value="Unassembled WGS sequence"/>
</dbReference>
<gene>
    <name evidence="1" type="ORF">AN396_04015</name>
</gene>
<comment type="caution">
    <text evidence="1">The sequence shown here is derived from an EMBL/GenBank/DDBJ whole genome shotgun (WGS) entry which is preliminary data.</text>
</comment>
<keyword evidence="2" id="KW-1185">Reference proteome</keyword>
<name>A0ACC8XDZ3_9FIRM</name>
<evidence type="ECO:0000313" key="1">
    <source>
        <dbReference type="EMBL" id="ONI41156.1"/>
    </source>
</evidence>
<protein>
    <submittedName>
        <fullName evidence="1">Uncharacterized protein</fullName>
    </submittedName>
</protein>
<reference evidence="1" key="1">
    <citation type="submission" date="2016-08" db="EMBL/GenBank/DDBJ databases">
        <authorList>
            <person name="Ngugi D.K."/>
            <person name="Miyake S."/>
            <person name="Stingl U."/>
        </authorList>
    </citation>
    <scope>NUCLEOTIDE SEQUENCE</scope>
    <source>
        <strain evidence="1">SCG-B11WGA-EpuloA1</strain>
    </source>
</reference>